<gene>
    <name evidence="1" type="ORF">CGOC_LOCUS11940</name>
</gene>
<name>A0A3P7QIJ0_CYLGO</name>
<evidence type="ECO:0000313" key="1">
    <source>
        <dbReference type="EMBL" id="VDN31822.1"/>
    </source>
</evidence>
<keyword evidence="2" id="KW-1185">Reference proteome</keyword>
<proteinExistence type="predicted"/>
<accession>A0A3P7QIJ0</accession>
<dbReference type="AlphaFoldDB" id="A0A3P7QIJ0"/>
<protein>
    <submittedName>
        <fullName evidence="1">Uncharacterized protein</fullName>
    </submittedName>
</protein>
<dbReference type="Proteomes" id="UP000271889">
    <property type="component" value="Unassembled WGS sequence"/>
</dbReference>
<evidence type="ECO:0000313" key="2">
    <source>
        <dbReference type="Proteomes" id="UP000271889"/>
    </source>
</evidence>
<organism evidence="1 2">
    <name type="scientific">Cylicostephanus goldi</name>
    <name type="common">Nematode worm</name>
    <dbReference type="NCBI Taxonomy" id="71465"/>
    <lineage>
        <taxon>Eukaryota</taxon>
        <taxon>Metazoa</taxon>
        <taxon>Ecdysozoa</taxon>
        <taxon>Nematoda</taxon>
        <taxon>Chromadorea</taxon>
        <taxon>Rhabditida</taxon>
        <taxon>Rhabditina</taxon>
        <taxon>Rhabditomorpha</taxon>
        <taxon>Strongyloidea</taxon>
        <taxon>Strongylidae</taxon>
        <taxon>Cylicostephanus</taxon>
    </lineage>
</organism>
<sequence>MKKKVLNNYYSLSTLQSNMVKISKLETGIQKRKIQKKEKTRN</sequence>
<dbReference type="EMBL" id="UYRV01119652">
    <property type="protein sequence ID" value="VDN31822.1"/>
    <property type="molecule type" value="Genomic_DNA"/>
</dbReference>
<reference evidence="1 2" key="1">
    <citation type="submission" date="2018-11" db="EMBL/GenBank/DDBJ databases">
        <authorList>
            <consortium name="Pathogen Informatics"/>
        </authorList>
    </citation>
    <scope>NUCLEOTIDE SEQUENCE [LARGE SCALE GENOMIC DNA]</scope>
</reference>